<evidence type="ECO:0000256" key="2">
    <source>
        <dbReference type="ARBA" id="ARBA00008914"/>
    </source>
</evidence>
<comment type="caution">
    <text evidence="11">The sequence shown here is derived from an EMBL/GenBank/DDBJ whole genome shotgun (WGS) entry which is preliminary data.</text>
</comment>
<comment type="similarity">
    <text evidence="2">Belongs to the MotB family.</text>
</comment>
<keyword evidence="5 9" id="KW-1133">Transmembrane helix</keyword>
<feature type="region of interest" description="Disordered" evidence="8">
    <location>
        <begin position="77"/>
        <end position="125"/>
    </location>
</feature>
<feature type="compositionally biased region" description="Low complexity" evidence="8">
    <location>
        <begin position="77"/>
        <end position="99"/>
    </location>
</feature>
<feature type="domain" description="OmpA-like" evidence="10">
    <location>
        <begin position="148"/>
        <end position="270"/>
    </location>
</feature>
<dbReference type="InterPro" id="IPR036737">
    <property type="entry name" value="OmpA-like_sf"/>
</dbReference>
<evidence type="ECO:0000256" key="5">
    <source>
        <dbReference type="ARBA" id="ARBA00022989"/>
    </source>
</evidence>
<proteinExistence type="inferred from homology"/>
<evidence type="ECO:0000259" key="10">
    <source>
        <dbReference type="PROSITE" id="PS51123"/>
    </source>
</evidence>
<evidence type="ECO:0000256" key="1">
    <source>
        <dbReference type="ARBA" id="ARBA00004162"/>
    </source>
</evidence>
<feature type="compositionally biased region" description="Basic and acidic residues" evidence="8">
    <location>
        <begin position="100"/>
        <end position="120"/>
    </location>
</feature>
<comment type="subcellular location">
    <subcellularLocation>
        <location evidence="1">Cell membrane</location>
        <topology evidence="1">Single-pass membrane protein</topology>
    </subcellularLocation>
</comment>
<dbReference type="EMBL" id="FOCC01000005">
    <property type="protein sequence ID" value="SEM60742.1"/>
    <property type="molecule type" value="Genomic_DNA"/>
</dbReference>
<feature type="transmembrane region" description="Helical" evidence="9">
    <location>
        <begin position="20"/>
        <end position="39"/>
    </location>
</feature>
<dbReference type="Gene3D" id="3.30.1330.60">
    <property type="entry name" value="OmpA-like domain"/>
    <property type="match status" value="1"/>
</dbReference>
<dbReference type="CDD" id="cd07185">
    <property type="entry name" value="OmpA_C-like"/>
    <property type="match status" value="1"/>
</dbReference>
<organism evidence="11 12">
    <name type="scientific">Ligilactobacillus ruminis</name>
    <dbReference type="NCBI Taxonomy" id="1623"/>
    <lineage>
        <taxon>Bacteria</taxon>
        <taxon>Bacillati</taxon>
        <taxon>Bacillota</taxon>
        <taxon>Bacilli</taxon>
        <taxon>Lactobacillales</taxon>
        <taxon>Lactobacillaceae</taxon>
        <taxon>Ligilactobacillus</taxon>
    </lineage>
</organism>
<evidence type="ECO:0000256" key="7">
    <source>
        <dbReference type="PROSITE-ProRule" id="PRU00473"/>
    </source>
</evidence>
<dbReference type="PANTHER" id="PTHR30329:SF21">
    <property type="entry name" value="LIPOPROTEIN YIAD-RELATED"/>
    <property type="match status" value="1"/>
</dbReference>
<accession>A0ABY1AB35</accession>
<gene>
    <name evidence="11" type="ORF">SAMN05216431_10543</name>
</gene>
<dbReference type="SUPFAM" id="SSF103088">
    <property type="entry name" value="OmpA-like"/>
    <property type="match status" value="1"/>
</dbReference>
<dbReference type="InterPro" id="IPR006665">
    <property type="entry name" value="OmpA-like"/>
</dbReference>
<evidence type="ECO:0000256" key="9">
    <source>
        <dbReference type="SAM" id="Phobius"/>
    </source>
</evidence>
<reference evidence="11 12" key="1">
    <citation type="submission" date="2016-10" db="EMBL/GenBank/DDBJ databases">
        <authorList>
            <person name="Varghese N."/>
            <person name="Submissions S."/>
        </authorList>
    </citation>
    <scope>NUCLEOTIDE SEQUENCE [LARGE SCALE GENOMIC DNA]</scope>
    <source>
        <strain evidence="11 12">WC1T17</strain>
    </source>
</reference>
<dbReference type="PROSITE" id="PS51123">
    <property type="entry name" value="OMPA_2"/>
    <property type="match status" value="1"/>
</dbReference>
<dbReference type="Pfam" id="PF00691">
    <property type="entry name" value="OmpA"/>
    <property type="match status" value="1"/>
</dbReference>
<dbReference type="PANTHER" id="PTHR30329">
    <property type="entry name" value="STATOR ELEMENT OF FLAGELLAR MOTOR COMPLEX"/>
    <property type="match status" value="1"/>
</dbReference>
<evidence type="ECO:0000256" key="8">
    <source>
        <dbReference type="SAM" id="MobiDB-lite"/>
    </source>
</evidence>
<evidence type="ECO:0000313" key="12">
    <source>
        <dbReference type="Proteomes" id="UP000182089"/>
    </source>
</evidence>
<evidence type="ECO:0000256" key="3">
    <source>
        <dbReference type="ARBA" id="ARBA00022475"/>
    </source>
</evidence>
<dbReference type="Pfam" id="PF13677">
    <property type="entry name" value="MotB_plug"/>
    <property type="match status" value="1"/>
</dbReference>
<dbReference type="Proteomes" id="UP000182089">
    <property type="component" value="Unassembled WGS sequence"/>
</dbReference>
<keyword evidence="3" id="KW-1003">Cell membrane</keyword>
<keyword evidence="4 9" id="KW-0812">Transmembrane</keyword>
<dbReference type="InterPro" id="IPR025713">
    <property type="entry name" value="MotB-like_N_dom"/>
</dbReference>
<name>A0ABY1AB35_9LACO</name>
<evidence type="ECO:0000313" key="11">
    <source>
        <dbReference type="EMBL" id="SEM60742.1"/>
    </source>
</evidence>
<keyword evidence="6 7" id="KW-0472">Membrane</keyword>
<evidence type="ECO:0000256" key="4">
    <source>
        <dbReference type="ARBA" id="ARBA00022692"/>
    </source>
</evidence>
<sequence length="271" mass="28816">MARRKKQQHQEEGVGEGWLLPYSDMLTLLLGLFIVVAAMSNVDSTKFNALKTEFNQVMALNPVNSGAATNSVIDTGKSTASATSGADSDNSSSSSLTSKEAAESSEKATESSLREQKETQQLKQVAQNLQSDIKASGNSANASVSVESDGIHLTLSSNILFNSGSADLTSSVKTMLSKLVPDIKKVNSNPVVIAGYTDNVPSNTAKYPSNWELSSARALTVMRYFVSQGAISQSKVSIQAYGENNPKASNSTAAGRAQNRRVEIIIQRTNS</sequence>
<dbReference type="InterPro" id="IPR050330">
    <property type="entry name" value="Bact_OuterMem_StrucFunc"/>
</dbReference>
<evidence type="ECO:0000256" key="6">
    <source>
        <dbReference type="ARBA" id="ARBA00023136"/>
    </source>
</evidence>
<protein>
    <submittedName>
        <fullName evidence="11">Chemotaxis protein MotB</fullName>
    </submittedName>
</protein>